<reference evidence="4" key="1">
    <citation type="submission" date="2022-10" db="EMBL/GenBank/DDBJ databases">
        <title>Gaoshiqiia sediminis gen. nov., sp. nov., isolated from coastal sediment.</title>
        <authorList>
            <person name="Yu W.X."/>
            <person name="Mu D.S."/>
            <person name="Du J.Z."/>
            <person name="Liang Y.Q."/>
        </authorList>
    </citation>
    <scope>NUCLEOTIDE SEQUENCE</scope>
    <source>
        <strain evidence="4">A06</strain>
    </source>
</reference>
<evidence type="ECO:0000259" key="3">
    <source>
        <dbReference type="PROSITE" id="PS51186"/>
    </source>
</evidence>
<dbReference type="GO" id="GO:0016747">
    <property type="term" value="F:acyltransferase activity, transferring groups other than amino-acyl groups"/>
    <property type="evidence" value="ECO:0007669"/>
    <property type="project" value="InterPro"/>
</dbReference>
<evidence type="ECO:0000313" key="4">
    <source>
        <dbReference type="EMBL" id="MCW0484040.1"/>
    </source>
</evidence>
<dbReference type="InterPro" id="IPR000182">
    <property type="entry name" value="GNAT_dom"/>
</dbReference>
<dbReference type="SUPFAM" id="SSF55729">
    <property type="entry name" value="Acyl-CoA N-acyltransferases (Nat)"/>
    <property type="match status" value="1"/>
</dbReference>
<dbReference type="RefSeq" id="WP_282592632.1">
    <property type="nucleotide sequence ID" value="NZ_JAPAAF010000027.1"/>
</dbReference>
<evidence type="ECO:0000256" key="1">
    <source>
        <dbReference type="ARBA" id="ARBA00022679"/>
    </source>
</evidence>
<evidence type="ECO:0000256" key="2">
    <source>
        <dbReference type="ARBA" id="ARBA00023315"/>
    </source>
</evidence>
<dbReference type="Gene3D" id="3.40.630.30">
    <property type="match status" value="1"/>
</dbReference>
<dbReference type="PANTHER" id="PTHR43420:SF47">
    <property type="entry name" value="N-ACETYLTRANSFERASE DOMAIN-CONTAINING PROTEIN"/>
    <property type="match status" value="1"/>
</dbReference>
<protein>
    <submittedName>
        <fullName evidence="4">GNAT family N-acetyltransferase</fullName>
    </submittedName>
</protein>
<name>A0AA42CAV0_9BACT</name>
<keyword evidence="5" id="KW-1185">Reference proteome</keyword>
<organism evidence="4 5">
    <name type="scientific">Gaoshiqia sediminis</name>
    <dbReference type="NCBI Taxonomy" id="2986998"/>
    <lineage>
        <taxon>Bacteria</taxon>
        <taxon>Pseudomonadati</taxon>
        <taxon>Bacteroidota</taxon>
        <taxon>Bacteroidia</taxon>
        <taxon>Marinilabiliales</taxon>
        <taxon>Prolixibacteraceae</taxon>
        <taxon>Gaoshiqia</taxon>
    </lineage>
</organism>
<dbReference type="InterPro" id="IPR050680">
    <property type="entry name" value="YpeA/RimI_acetyltransf"/>
</dbReference>
<evidence type="ECO:0000313" key="5">
    <source>
        <dbReference type="Proteomes" id="UP001163821"/>
    </source>
</evidence>
<dbReference type="CDD" id="cd04301">
    <property type="entry name" value="NAT_SF"/>
    <property type="match status" value="1"/>
</dbReference>
<comment type="caution">
    <text evidence="4">The sequence shown here is derived from an EMBL/GenBank/DDBJ whole genome shotgun (WGS) entry which is preliminary data.</text>
</comment>
<dbReference type="InterPro" id="IPR016181">
    <property type="entry name" value="Acyl_CoA_acyltransferase"/>
</dbReference>
<accession>A0AA42CAV0</accession>
<dbReference type="EMBL" id="JAPAAF010000027">
    <property type="protein sequence ID" value="MCW0484040.1"/>
    <property type="molecule type" value="Genomic_DNA"/>
</dbReference>
<dbReference type="PANTHER" id="PTHR43420">
    <property type="entry name" value="ACETYLTRANSFERASE"/>
    <property type="match status" value="1"/>
</dbReference>
<dbReference type="Pfam" id="PF00583">
    <property type="entry name" value="Acetyltransf_1"/>
    <property type="match status" value="1"/>
</dbReference>
<feature type="domain" description="N-acetyltransferase" evidence="3">
    <location>
        <begin position="6"/>
        <end position="155"/>
    </location>
</feature>
<dbReference type="Proteomes" id="UP001163821">
    <property type="component" value="Unassembled WGS sequence"/>
</dbReference>
<dbReference type="PROSITE" id="PS51186">
    <property type="entry name" value="GNAT"/>
    <property type="match status" value="1"/>
</dbReference>
<keyword evidence="1" id="KW-0808">Transferase</keyword>
<proteinExistence type="predicted"/>
<gene>
    <name evidence="4" type="ORF">N2K84_14960</name>
</gene>
<dbReference type="AlphaFoldDB" id="A0AA42CAV0"/>
<sequence>MEFTFLPIDLTNEVHRHQLIRLLDIYMRDEMGNGAPMSEELAPKIIDGLKGYPSYLGFFALADGHYAALANCNKNFSTFKAKPLLNIHDFVVHPDYRGKGVGRFLLDAIAGYARENGFCRINLEVRHDNISAQKLYQKAGYSECLPPMYFWEKNL</sequence>
<keyword evidence="2" id="KW-0012">Acyltransferase</keyword>